<name>A0A6A6UK86_9PEZI</name>
<gene>
    <name evidence="2" type="ORF">BT63DRAFT_212849</name>
</gene>
<evidence type="ECO:0000313" key="2">
    <source>
        <dbReference type="EMBL" id="KAF2671294.1"/>
    </source>
</evidence>
<feature type="signal peptide" evidence="1">
    <location>
        <begin position="1"/>
        <end position="20"/>
    </location>
</feature>
<dbReference type="Proteomes" id="UP000799302">
    <property type="component" value="Unassembled WGS sequence"/>
</dbReference>
<dbReference type="AlphaFoldDB" id="A0A6A6UK86"/>
<protein>
    <submittedName>
        <fullName evidence="2">Uncharacterized protein</fullName>
    </submittedName>
</protein>
<keyword evidence="3" id="KW-1185">Reference proteome</keyword>
<evidence type="ECO:0000313" key="3">
    <source>
        <dbReference type="Proteomes" id="UP000799302"/>
    </source>
</evidence>
<sequence>MKASNILSFTCFLAPTLVSAGNVNILAALDRRVGNIDGRCDFNAKQCVVNWQHGAKGQHGISKDPCRGNAPKGQGAVACHLEDWEVDGTCVGPGNTWGACQSVAQSDRGRKGMAWLCSDHTGRDEAKCPEVGTVAGAACKFRCLKA</sequence>
<proteinExistence type="predicted"/>
<keyword evidence="1" id="KW-0732">Signal</keyword>
<dbReference type="EMBL" id="MU004233">
    <property type="protein sequence ID" value="KAF2671294.1"/>
    <property type="molecule type" value="Genomic_DNA"/>
</dbReference>
<evidence type="ECO:0000256" key="1">
    <source>
        <dbReference type="SAM" id="SignalP"/>
    </source>
</evidence>
<accession>A0A6A6UK86</accession>
<organism evidence="2 3">
    <name type="scientific">Microthyrium microscopicum</name>
    <dbReference type="NCBI Taxonomy" id="703497"/>
    <lineage>
        <taxon>Eukaryota</taxon>
        <taxon>Fungi</taxon>
        <taxon>Dikarya</taxon>
        <taxon>Ascomycota</taxon>
        <taxon>Pezizomycotina</taxon>
        <taxon>Dothideomycetes</taxon>
        <taxon>Dothideomycetes incertae sedis</taxon>
        <taxon>Microthyriales</taxon>
        <taxon>Microthyriaceae</taxon>
        <taxon>Microthyrium</taxon>
    </lineage>
</organism>
<feature type="chain" id="PRO_5025462947" evidence="1">
    <location>
        <begin position="21"/>
        <end position="146"/>
    </location>
</feature>
<reference evidence="2" key="1">
    <citation type="journal article" date="2020" name="Stud. Mycol.">
        <title>101 Dothideomycetes genomes: a test case for predicting lifestyles and emergence of pathogens.</title>
        <authorList>
            <person name="Haridas S."/>
            <person name="Albert R."/>
            <person name="Binder M."/>
            <person name="Bloem J."/>
            <person name="Labutti K."/>
            <person name="Salamov A."/>
            <person name="Andreopoulos B."/>
            <person name="Baker S."/>
            <person name="Barry K."/>
            <person name="Bills G."/>
            <person name="Bluhm B."/>
            <person name="Cannon C."/>
            <person name="Castanera R."/>
            <person name="Culley D."/>
            <person name="Daum C."/>
            <person name="Ezra D."/>
            <person name="Gonzalez J."/>
            <person name="Henrissat B."/>
            <person name="Kuo A."/>
            <person name="Liang C."/>
            <person name="Lipzen A."/>
            <person name="Lutzoni F."/>
            <person name="Magnuson J."/>
            <person name="Mondo S."/>
            <person name="Nolan M."/>
            <person name="Ohm R."/>
            <person name="Pangilinan J."/>
            <person name="Park H.-J."/>
            <person name="Ramirez L."/>
            <person name="Alfaro M."/>
            <person name="Sun H."/>
            <person name="Tritt A."/>
            <person name="Yoshinaga Y."/>
            <person name="Zwiers L.-H."/>
            <person name="Turgeon B."/>
            <person name="Goodwin S."/>
            <person name="Spatafora J."/>
            <person name="Crous P."/>
            <person name="Grigoriev I."/>
        </authorList>
    </citation>
    <scope>NUCLEOTIDE SEQUENCE</scope>
    <source>
        <strain evidence="2">CBS 115976</strain>
    </source>
</reference>